<dbReference type="EMBL" id="CP118246">
    <property type="protein sequence ID" value="WDR02602.1"/>
    <property type="molecule type" value="Genomic_DNA"/>
</dbReference>
<evidence type="ECO:0000313" key="1">
    <source>
        <dbReference type="EMBL" id="WDR02602.1"/>
    </source>
</evidence>
<evidence type="ECO:0000313" key="2">
    <source>
        <dbReference type="Proteomes" id="UP001220530"/>
    </source>
</evidence>
<protein>
    <submittedName>
        <fullName evidence="1">Uncharacterized protein</fullName>
    </submittedName>
</protein>
<sequence>MLFWAYDNVSKINLTNRLVLSRDGGAHFGAPIDTGILGQASNLIGWRNGEVLTIHAHREPPVGLVVRRSILSNTGLNVLETLDLFADAHLGSDSTDIRKQFGSLKFGQPSLLHMRNGEVLATCWLVENGQHVIKSFIVEI</sequence>
<dbReference type="Proteomes" id="UP001220530">
    <property type="component" value="Chromosome"/>
</dbReference>
<accession>A0ABY7YN34</accession>
<proteinExistence type="predicted"/>
<gene>
    <name evidence="1" type="ORF">PSQ19_18810</name>
</gene>
<dbReference type="RefSeq" id="WP_282219004.1">
    <property type="nucleotide sequence ID" value="NZ_CP118246.1"/>
</dbReference>
<keyword evidence="2" id="KW-1185">Reference proteome</keyword>
<name>A0ABY7YN34_9HYPH</name>
<reference evidence="1 2" key="1">
    <citation type="submission" date="2023-02" db="EMBL/GenBank/DDBJ databases">
        <title>Devosia algicola sp. nov., isolated from the phycosphere of marine algae.</title>
        <authorList>
            <person name="Kim J.M."/>
            <person name="Lee J.K."/>
            <person name="Choi B.J."/>
            <person name="Bayburt H."/>
            <person name="Jeon C.O."/>
        </authorList>
    </citation>
    <scope>NUCLEOTIDE SEQUENCE [LARGE SCALE GENOMIC DNA]</scope>
    <source>
        <strain evidence="1 2">G20-9</strain>
    </source>
</reference>
<dbReference type="Gene3D" id="2.120.10.10">
    <property type="match status" value="1"/>
</dbReference>
<organism evidence="1 2">
    <name type="scientific">Devosia algicola</name>
    <dbReference type="NCBI Taxonomy" id="3026418"/>
    <lineage>
        <taxon>Bacteria</taxon>
        <taxon>Pseudomonadati</taxon>
        <taxon>Pseudomonadota</taxon>
        <taxon>Alphaproteobacteria</taxon>
        <taxon>Hyphomicrobiales</taxon>
        <taxon>Devosiaceae</taxon>
        <taxon>Devosia</taxon>
    </lineage>
</organism>